<dbReference type="CDD" id="cd02185">
    <property type="entry name" value="AroH"/>
    <property type="match status" value="1"/>
</dbReference>
<protein>
    <recommendedName>
        <fullName evidence="1 2">chorismate mutase</fullName>
        <ecNumber evidence="1 2">5.4.99.5</ecNumber>
    </recommendedName>
</protein>
<dbReference type="Pfam" id="PF07736">
    <property type="entry name" value="CM_1"/>
    <property type="match status" value="1"/>
</dbReference>
<proteinExistence type="predicted"/>
<dbReference type="EC" id="5.4.99.5" evidence="1 2"/>
<dbReference type="KEGG" id="fsr:KQR59_01745"/>
<dbReference type="Proteomes" id="UP000683421">
    <property type="component" value="Chromosome"/>
</dbReference>
<dbReference type="GO" id="GO:0009073">
    <property type="term" value="P:aromatic amino acid family biosynthetic process"/>
    <property type="evidence" value="ECO:0007669"/>
    <property type="project" value="UniProtKB-UniRule"/>
</dbReference>
<dbReference type="GO" id="GO:0046417">
    <property type="term" value="P:chorismate metabolic process"/>
    <property type="evidence" value="ECO:0007669"/>
    <property type="project" value="TreeGrafter"/>
</dbReference>
<dbReference type="AlphaFoldDB" id="A0AAJ4TL86"/>
<accession>A0AAJ4TL86</accession>
<keyword evidence="4" id="KW-1185">Reference proteome</keyword>
<keyword evidence="2 3" id="KW-0413">Isomerase</keyword>
<evidence type="ECO:0000256" key="1">
    <source>
        <dbReference type="NCBIfam" id="TIGR01796"/>
    </source>
</evidence>
<dbReference type="EMBL" id="CP076680">
    <property type="protein sequence ID" value="QWU99628.1"/>
    <property type="molecule type" value="Genomic_DNA"/>
</dbReference>
<dbReference type="PIRSF" id="PIRSF005965">
    <property type="entry name" value="Chor_mut_AroH"/>
    <property type="match status" value="1"/>
</dbReference>
<dbReference type="NCBIfam" id="TIGR01796">
    <property type="entry name" value="CM_mono_aroH"/>
    <property type="match status" value="1"/>
</dbReference>
<dbReference type="GO" id="GO:0008652">
    <property type="term" value="P:amino acid biosynthetic process"/>
    <property type="evidence" value="ECO:0007669"/>
    <property type="project" value="UniProtKB-UniRule"/>
</dbReference>
<dbReference type="InterPro" id="IPR008243">
    <property type="entry name" value="Chorismate_mutase_AroH"/>
</dbReference>
<organism evidence="3 4">
    <name type="scientific">Francisella salimarina</name>
    <dbReference type="NCBI Taxonomy" id="2599927"/>
    <lineage>
        <taxon>Bacteria</taxon>
        <taxon>Pseudomonadati</taxon>
        <taxon>Pseudomonadota</taxon>
        <taxon>Gammaproteobacteria</taxon>
        <taxon>Thiotrichales</taxon>
        <taxon>Francisellaceae</taxon>
        <taxon>Francisella</taxon>
    </lineage>
</organism>
<evidence type="ECO:0000256" key="2">
    <source>
        <dbReference type="PROSITE-ProRule" id="PRU00514"/>
    </source>
</evidence>
<gene>
    <name evidence="3" type="primary">aroH</name>
    <name evidence="3" type="ORF">KQR59_01745</name>
</gene>
<dbReference type="PANTHER" id="PTHR21164">
    <property type="entry name" value="CHORISMATE MUTASE"/>
    <property type="match status" value="1"/>
</dbReference>
<evidence type="ECO:0000313" key="3">
    <source>
        <dbReference type="EMBL" id="QWU99628.1"/>
    </source>
</evidence>
<keyword evidence="2" id="KW-0057">Aromatic amino acid biosynthesis</keyword>
<evidence type="ECO:0000313" key="4">
    <source>
        <dbReference type="Proteomes" id="UP000683421"/>
    </source>
</evidence>
<name>A0AAJ4TL86_9GAMM</name>
<sequence>MQRSVRGATTIDSDTKENVISMTRELLQEMINHNNIESEDIVNIIFTATQDIKSEFPAVAARDIGLVDVPLIDCQQMTREGALEFCIRIMLTYNTTKSQVDINHIYLRGAKILRPDLLRK</sequence>
<keyword evidence="2" id="KW-0028">Amino-acid biosynthesis</keyword>
<reference evidence="3 4" key="1">
    <citation type="submission" date="2021-06" db="EMBL/GenBank/DDBJ databases">
        <title>Ulceroglandular infection and bacteremia caused by Francisella salimarina in an immunocompromised patient, France.</title>
        <authorList>
            <person name="Hennebique A."/>
            <person name="Caspar Y."/>
            <person name="Maurin M."/>
            <person name="Boisset S."/>
            <person name="Pelloux I."/>
            <person name="Gallego-Hernanz M.P."/>
            <person name="Burucoa C."/>
            <person name="Cazenave-Roblot F."/>
            <person name="Plouzeau C."/>
            <person name="Rammaert B."/>
        </authorList>
    </citation>
    <scope>NUCLEOTIDE SEQUENCE [LARGE SCALE GENOMIC DNA]</scope>
    <source>
        <strain evidence="3 4">CHUGA-F75</strain>
    </source>
</reference>
<dbReference type="PANTHER" id="PTHR21164:SF0">
    <property type="entry name" value="CHORISMATE MUTASE AROH"/>
    <property type="match status" value="1"/>
</dbReference>
<dbReference type="PROSITE" id="PS51167">
    <property type="entry name" value="CHORISMATE_MUT_1"/>
    <property type="match status" value="1"/>
</dbReference>
<dbReference type="RefSeq" id="WP_216692352.1">
    <property type="nucleotide sequence ID" value="NZ_CP076680.1"/>
</dbReference>
<comment type="catalytic activity">
    <reaction evidence="2">
        <text>chorismate = prephenate</text>
        <dbReference type="Rhea" id="RHEA:13897"/>
        <dbReference type="ChEBI" id="CHEBI:29748"/>
        <dbReference type="ChEBI" id="CHEBI:29934"/>
        <dbReference type="EC" id="5.4.99.5"/>
    </reaction>
</comment>
<dbReference type="GO" id="GO:0004106">
    <property type="term" value="F:chorismate mutase activity"/>
    <property type="evidence" value="ECO:0007669"/>
    <property type="project" value="UniProtKB-UniRule"/>
</dbReference>